<dbReference type="Pfam" id="PF00668">
    <property type="entry name" value="Condensation"/>
    <property type="match status" value="1"/>
</dbReference>
<protein>
    <recommendedName>
        <fullName evidence="5">Non-ribosomal peptide synthetase</fullName>
    </recommendedName>
</protein>
<evidence type="ECO:0000313" key="4">
    <source>
        <dbReference type="EMBL" id="BFO17972.1"/>
    </source>
</evidence>
<dbReference type="InterPro" id="IPR023213">
    <property type="entry name" value="CAT-like_dom_sf"/>
</dbReference>
<feature type="domain" description="Condensation" evidence="3">
    <location>
        <begin position="54"/>
        <end position="467"/>
    </location>
</feature>
<dbReference type="Gene3D" id="3.40.50.12780">
    <property type="entry name" value="N-terminal domain of ligase-like"/>
    <property type="match status" value="1"/>
</dbReference>
<evidence type="ECO:0000259" key="2">
    <source>
        <dbReference type="Pfam" id="PF00501"/>
    </source>
</evidence>
<feature type="compositionally biased region" description="Pro residues" evidence="1">
    <location>
        <begin position="785"/>
        <end position="795"/>
    </location>
</feature>
<dbReference type="PRINTS" id="PR00154">
    <property type="entry name" value="AMPBINDING"/>
</dbReference>
<dbReference type="SUPFAM" id="SSF56801">
    <property type="entry name" value="Acetyl-CoA synthetase-like"/>
    <property type="match status" value="1"/>
</dbReference>
<evidence type="ECO:0000259" key="3">
    <source>
        <dbReference type="Pfam" id="PF00668"/>
    </source>
</evidence>
<evidence type="ECO:0000256" key="1">
    <source>
        <dbReference type="SAM" id="MobiDB-lite"/>
    </source>
</evidence>
<dbReference type="AlphaFoldDB" id="A0AAT9HKK7"/>
<dbReference type="GO" id="GO:0003824">
    <property type="term" value="F:catalytic activity"/>
    <property type="evidence" value="ECO:0007669"/>
    <property type="project" value="InterPro"/>
</dbReference>
<feature type="domain" description="AMP-dependent synthetase/ligase" evidence="2">
    <location>
        <begin position="486"/>
        <end position="742"/>
    </location>
</feature>
<organism evidence="4">
    <name type="scientific">Streptomyces haneummycinicus</name>
    <dbReference type="NCBI Taxonomy" id="3074435"/>
    <lineage>
        <taxon>Bacteria</taxon>
        <taxon>Bacillati</taxon>
        <taxon>Actinomycetota</taxon>
        <taxon>Actinomycetes</taxon>
        <taxon>Kitasatosporales</taxon>
        <taxon>Streptomycetaceae</taxon>
        <taxon>Streptomyces</taxon>
    </lineage>
</organism>
<accession>A0AAT9HKK7</accession>
<proteinExistence type="predicted"/>
<name>A0AAT9HKK7_9ACTN</name>
<dbReference type="PROSITE" id="PS00455">
    <property type="entry name" value="AMP_BINDING"/>
    <property type="match status" value="1"/>
</dbReference>
<dbReference type="InterPro" id="IPR000873">
    <property type="entry name" value="AMP-dep_synth/lig_dom"/>
</dbReference>
<gene>
    <name evidence="4" type="ORF">SHKM778_43600</name>
</gene>
<feature type="region of interest" description="Disordered" evidence="1">
    <location>
        <begin position="769"/>
        <end position="795"/>
    </location>
</feature>
<reference evidence="4" key="2">
    <citation type="submission" date="2024-07" db="EMBL/GenBank/DDBJ databases">
        <title>Streptomyces haneummycinica sp. nov., a new antibiotic-producing actinobacterium isolated from marine sediment.</title>
        <authorList>
            <person name="Uemura M."/>
            <person name="Hamada M."/>
            <person name="Hirano S."/>
            <person name="Kobayashi K."/>
            <person name="Ohshiro T."/>
            <person name="Kobayashi T."/>
            <person name="Terahara T."/>
        </authorList>
    </citation>
    <scope>NUCLEOTIDE SEQUENCE</scope>
    <source>
        <strain evidence="4">KM77-8</strain>
    </source>
</reference>
<dbReference type="InterPro" id="IPR020845">
    <property type="entry name" value="AMP-binding_CS"/>
</dbReference>
<dbReference type="InterPro" id="IPR020459">
    <property type="entry name" value="AMP-binding"/>
</dbReference>
<dbReference type="GO" id="GO:0008610">
    <property type="term" value="P:lipid biosynthetic process"/>
    <property type="evidence" value="ECO:0007669"/>
    <property type="project" value="UniProtKB-ARBA"/>
</dbReference>
<dbReference type="SUPFAM" id="SSF52777">
    <property type="entry name" value="CoA-dependent acyltransferases"/>
    <property type="match status" value="2"/>
</dbReference>
<dbReference type="GO" id="GO:0031177">
    <property type="term" value="F:phosphopantetheine binding"/>
    <property type="evidence" value="ECO:0007669"/>
    <property type="project" value="TreeGrafter"/>
</dbReference>
<dbReference type="GO" id="GO:0044550">
    <property type="term" value="P:secondary metabolite biosynthetic process"/>
    <property type="evidence" value="ECO:0007669"/>
    <property type="project" value="TreeGrafter"/>
</dbReference>
<evidence type="ECO:0008006" key="5">
    <source>
        <dbReference type="Google" id="ProtNLM"/>
    </source>
</evidence>
<dbReference type="InterPro" id="IPR001242">
    <property type="entry name" value="Condensation_dom"/>
</dbReference>
<dbReference type="Gene3D" id="3.30.559.10">
    <property type="entry name" value="Chloramphenicol acetyltransferase-like domain"/>
    <property type="match status" value="1"/>
</dbReference>
<dbReference type="EMBL" id="AP035768">
    <property type="protein sequence ID" value="BFO17972.1"/>
    <property type="molecule type" value="Genomic_DNA"/>
</dbReference>
<dbReference type="Gene3D" id="3.30.559.30">
    <property type="entry name" value="Nonribosomal peptide synthetase, condensation domain"/>
    <property type="match status" value="1"/>
</dbReference>
<dbReference type="PANTHER" id="PTHR45527:SF1">
    <property type="entry name" value="FATTY ACID SYNTHASE"/>
    <property type="match status" value="1"/>
</dbReference>
<dbReference type="GO" id="GO:0043041">
    <property type="term" value="P:amino acid activation for nonribosomal peptide biosynthetic process"/>
    <property type="evidence" value="ECO:0007669"/>
    <property type="project" value="TreeGrafter"/>
</dbReference>
<dbReference type="PANTHER" id="PTHR45527">
    <property type="entry name" value="NONRIBOSOMAL PEPTIDE SYNTHETASE"/>
    <property type="match status" value="1"/>
</dbReference>
<dbReference type="Pfam" id="PF00501">
    <property type="entry name" value="AMP-binding"/>
    <property type="match status" value="1"/>
</dbReference>
<dbReference type="InterPro" id="IPR042099">
    <property type="entry name" value="ANL_N_sf"/>
</dbReference>
<reference evidence="4" key="1">
    <citation type="submission" date="2024-06" db="EMBL/GenBank/DDBJ databases">
        <authorList>
            <consortium name="consrtm"/>
            <person name="Uemura M."/>
            <person name="Terahara T."/>
        </authorList>
    </citation>
    <scope>NUCLEOTIDE SEQUENCE</scope>
    <source>
        <strain evidence="4">KM77-8</strain>
    </source>
</reference>
<dbReference type="GO" id="GO:0005737">
    <property type="term" value="C:cytoplasm"/>
    <property type="evidence" value="ECO:0007669"/>
    <property type="project" value="TreeGrafter"/>
</dbReference>
<sequence length="795" mass="84922">MFTDDDIEALAGHFRTALTGLAALEQGGHSPSDFPMVPLTQADVDALDGPELGDILPLTPLQEGLYFHSVFDEDSAGAYVEQQLLTLHGEVDAGRLAAAATRLLTLYPNLAARFVALADGRVVSVLEKGTQAPFTTLDRPGITDDELRDHAEQDRRTGFDLATGPLMRYTLVRGGPGRDVLVQTVHHIIADGWSVPPMLRALLAEYHTPGTRYPLSGFPDHVRRLAGHDADESDRVWSGQLAGLSGPSLIAEDTPSERFADIAVHPETDIDAAARSVGVPLSVAVHSAWAVTLGGLLHSGDVVFGSTVSGRDADVPGIQGMVGLFINTIPVRARWTGTTTARDLLASVREHQSAVLPHQHVSLARIGRLTGAGSLFDTLVVFDVATDVAALRRPDDTLVIGDILNEGAPHYPLTLVVERTPDGRPRFNLIHDAEVLGDTRAREILRAFTATLTGLLTRPDAPIDDLTEGDSRLPEQITPTTLGELFDTAARRDPTATAVTQCGLDGGTRSLTYRELATAKNELADALRTAGVGPGKRVAVAVPRSVEQVVALVAIVGAGGAYVPLDLAYPDERLEYILADAAPQAVLVEREQRDRFTRLLDKAGISARVLVRGEEAQPVPATAVTPPSWHDPAYVIYTSGSTGRPKGVVVPHSSVVTLLARTRPAMGFGPDDVWVQFHSFSFDFAVWELWGALAHGGELLVPEYGLTRSPVDFHRLVRERGVTVLNQTPSAFYQFIEADRHAGAPCPHCAASSSAARHWTLDGCATGSNGTAPPRPNWSTCTASPKPPSTSPTGC</sequence>